<organism evidence="1 2">
    <name type="scientific">Lipomyces starkeyi NRRL Y-11557</name>
    <dbReference type="NCBI Taxonomy" id="675824"/>
    <lineage>
        <taxon>Eukaryota</taxon>
        <taxon>Fungi</taxon>
        <taxon>Dikarya</taxon>
        <taxon>Ascomycota</taxon>
        <taxon>Saccharomycotina</taxon>
        <taxon>Lipomycetes</taxon>
        <taxon>Lipomycetales</taxon>
        <taxon>Lipomycetaceae</taxon>
        <taxon>Lipomyces</taxon>
    </lineage>
</organism>
<sequence length="76" mass="8110">MEERKVFSNQSCRKKLTGVASTLLPVSTCVGMQSPMVISARFGGTSSPTNSPFSIIINDCLGLRRVSSGTVSSSRR</sequence>
<protein>
    <submittedName>
        <fullName evidence="1">Uncharacterized protein</fullName>
    </submittedName>
</protein>
<dbReference type="AlphaFoldDB" id="A0A1E3Q6S6"/>
<evidence type="ECO:0000313" key="1">
    <source>
        <dbReference type="EMBL" id="ODQ73288.1"/>
    </source>
</evidence>
<dbReference type="Proteomes" id="UP000094385">
    <property type="component" value="Unassembled WGS sequence"/>
</dbReference>
<name>A0A1E3Q6S6_LIPST</name>
<keyword evidence="2" id="KW-1185">Reference proteome</keyword>
<evidence type="ECO:0000313" key="2">
    <source>
        <dbReference type="Proteomes" id="UP000094385"/>
    </source>
</evidence>
<reference evidence="1 2" key="1">
    <citation type="journal article" date="2016" name="Proc. Natl. Acad. Sci. U.S.A.">
        <title>Comparative genomics of biotechnologically important yeasts.</title>
        <authorList>
            <person name="Riley R."/>
            <person name="Haridas S."/>
            <person name="Wolfe K.H."/>
            <person name="Lopes M.R."/>
            <person name="Hittinger C.T."/>
            <person name="Goeker M."/>
            <person name="Salamov A.A."/>
            <person name="Wisecaver J.H."/>
            <person name="Long T.M."/>
            <person name="Calvey C.H."/>
            <person name="Aerts A.L."/>
            <person name="Barry K.W."/>
            <person name="Choi C."/>
            <person name="Clum A."/>
            <person name="Coughlan A.Y."/>
            <person name="Deshpande S."/>
            <person name="Douglass A.P."/>
            <person name="Hanson S.J."/>
            <person name="Klenk H.-P."/>
            <person name="LaButti K.M."/>
            <person name="Lapidus A."/>
            <person name="Lindquist E.A."/>
            <person name="Lipzen A.M."/>
            <person name="Meier-Kolthoff J.P."/>
            <person name="Ohm R.A."/>
            <person name="Otillar R.P."/>
            <person name="Pangilinan J.L."/>
            <person name="Peng Y."/>
            <person name="Rokas A."/>
            <person name="Rosa C.A."/>
            <person name="Scheuner C."/>
            <person name="Sibirny A.A."/>
            <person name="Slot J.C."/>
            <person name="Stielow J.B."/>
            <person name="Sun H."/>
            <person name="Kurtzman C.P."/>
            <person name="Blackwell M."/>
            <person name="Grigoriev I.V."/>
            <person name="Jeffries T.W."/>
        </authorList>
    </citation>
    <scope>NUCLEOTIDE SEQUENCE [LARGE SCALE GENOMIC DNA]</scope>
    <source>
        <strain evidence="1 2">NRRL Y-11557</strain>
    </source>
</reference>
<dbReference type="EMBL" id="KV454294">
    <property type="protein sequence ID" value="ODQ73288.1"/>
    <property type="molecule type" value="Genomic_DNA"/>
</dbReference>
<accession>A0A1E3Q6S6</accession>
<proteinExistence type="predicted"/>
<gene>
    <name evidence="1" type="ORF">LIPSTDRAFT_71665</name>
</gene>